<evidence type="ECO:0000256" key="2">
    <source>
        <dbReference type="ARBA" id="ARBA00023125"/>
    </source>
</evidence>
<dbReference type="PANTHER" id="PTHR30349">
    <property type="entry name" value="PHAGE INTEGRASE-RELATED"/>
    <property type="match status" value="1"/>
</dbReference>
<dbReference type="InterPro" id="IPR013762">
    <property type="entry name" value="Integrase-like_cat_sf"/>
</dbReference>
<dbReference type="PROSITE" id="PS51898">
    <property type="entry name" value="TYR_RECOMBINASE"/>
    <property type="match status" value="1"/>
</dbReference>
<dbReference type="GO" id="GO:0015074">
    <property type="term" value="P:DNA integration"/>
    <property type="evidence" value="ECO:0007669"/>
    <property type="project" value="InterPro"/>
</dbReference>
<evidence type="ECO:0000313" key="7">
    <source>
        <dbReference type="EMBL" id="ARK31877.1"/>
    </source>
</evidence>
<dbReference type="Pfam" id="PF13102">
    <property type="entry name" value="Phage_int_SAM_5"/>
    <property type="match status" value="1"/>
</dbReference>
<dbReference type="EMBL" id="CP020814">
    <property type="protein sequence ID" value="ARK31877.1"/>
    <property type="molecule type" value="Genomic_DNA"/>
</dbReference>
<dbReference type="KEGG" id="bkw:BkAM31D_19670"/>
<keyword evidence="3" id="KW-0233">DNA recombination</keyword>
<evidence type="ECO:0000313" key="8">
    <source>
        <dbReference type="Proteomes" id="UP000193006"/>
    </source>
</evidence>
<dbReference type="InterPro" id="IPR044068">
    <property type="entry name" value="CB"/>
</dbReference>
<dbReference type="GO" id="GO:0006310">
    <property type="term" value="P:DNA recombination"/>
    <property type="evidence" value="ECO:0007669"/>
    <property type="project" value="UniProtKB-KW"/>
</dbReference>
<feature type="domain" description="Tyr recombinase" evidence="5">
    <location>
        <begin position="149"/>
        <end position="330"/>
    </location>
</feature>
<dbReference type="PANTHER" id="PTHR30349:SF41">
    <property type="entry name" value="INTEGRASE_RECOMBINASE PROTEIN MJ0367-RELATED"/>
    <property type="match status" value="1"/>
</dbReference>
<dbReference type="Gene3D" id="1.10.443.10">
    <property type="entry name" value="Intergrase catalytic core"/>
    <property type="match status" value="1"/>
</dbReference>
<protein>
    <submittedName>
        <fullName evidence="7">Tyrosine recombinase XerD</fullName>
    </submittedName>
</protein>
<proteinExistence type="inferred from homology"/>
<evidence type="ECO:0000256" key="4">
    <source>
        <dbReference type="PROSITE-ProRule" id="PRU01248"/>
    </source>
</evidence>
<dbReference type="STRING" id="199441.BkAM31D_19670"/>
<keyword evidence="8" id="KW-1185">Reference proteome</keyword>
<keyword evidence="2 4" id="KW-0238">DNA-binding</keyword>
<dbReference type="Gene3D" id="1.10.150.130">
    <property type="match status" value="1"/>
</dbReference>
<dbReference type="SUPFAM" id="SSF56349">
    <property type="entry name" value="DNA breaking-rejoining enzymes"/>
    <property type="match status" value="1"/>
</dbReference>
<dbReference type="InterPro" id="IPR002104">
    <property type="entry name" value="Integrase_catalytic"/>
</dbReference>
<accession>A0A1X9MEK6</accession>
<dbReference type="Proteomes" id="UP000193006">
    <property type="component" value="Chromosome"/>
</dbReference>
<evidence type="ECO:0000256" key="1">
    <source>
        <dbReference type="ARBA" id="ARBA00008857"/>
    </source>
</evidence>
<dbReference type="InterPro" id="IPR011010">
    <property type="entry name" value="DNA_brk_join_enz"/>
</dbReference>
<reference evidence="7 8" key="1">
    <citation type="submission" date="2017-04" db="EMBL/GenBank/DDBJ databases">
        <title>Bacillus krulwichiae AM31D Genome sequencing and assembly.</title>
        <authorList>
            <person name="Krulwich T.A."/>
            <person name="Anastor L."/>
            <person name="Ehrlich R."/>
            <person name="Ehrlich G.D."/>
            <person name="Janto B."/>
        </authorList>
    </citation>
    <scope>NUCLEOTIDE SEQUENCE [LARGE SCALE GENOMIC DNA]</scope>
    <source>
        <strain evidence="7 8">AM31D</strain>
    </source>
</reference>
<evidence type="ECO:0000256" key="3">
    <source>
        <dbReference type="ARBA" id="ARBA00023172"/>
    </source>
</evidence>
<dbReference type="Pfam" id="PF00589">
    <property type="entry name" value="Phage_integrase"/>
    <property type="match status" value="1"/>
</dbReference>
<comment type="similarity">
    <text evidence="1">Belongs to the 'phage' integrase family.</text>
</comment>
<dbReference type="InterPro" id="IPR025269">
    <property type="entry name" value="SAM-like_dom"/>
</dbReference>
<evidence type="ECO:0000259" key="5">
    <source>
        <dbReference type="PROSITE" id="PS51898"/>
    </source>
</evidence>
<dbReference type="AlphaFoldDB" id="A0A1X9MEK6"/>
<organism evidence="7 8">
    <name type="scientific">Halalkalibacter krulwichiae</name>
    <dbReference type="NCBI Taxonomy" id="199441"/>
    <lineage>
        <taxon>Bacteria</taxon>
        <taxon>Bacillati</taxon>
        <taxon>Bacillota</taxon>
        <taxon>Bacilli</taxon>
        <taxon>Bacillales</taxon>
        <taxon>Bacillaceae</taxon>
        <taxon>Halalkalibacter</taxon>
    </lineage>
</organism>
<name>A0A1X9MEK6_9BACI</name>
<dbReference type="InterPro" id="IPR050090">
    <property type="entry name" value="Tyrosine_recombinase_XerCD"/>
</dbReference>
<dbReference type="InterPro" id="IPR010998">
    <property type="entry name" value="Integrase_recombinase_N"/>
</dbReference>
<dbReference type="GO" id="GO:0003677">
    <property type="term" value="F:DNA binding"/>
    <property type="evidence" value="ECO:0007669"/>
    <property type="project" value="UniProtKB-UniRule"/>
</dbReference>
<sequence precursor="true">MFTNSEKPRKRKTFRSSVVTNKATTDLTELFEKFVQSKKAAGRSKATISIYYFHFSVIKRYSEVNDVDLNVKKLDVDDFRDFIIYMLEDHVKFGGHPFKKEEHMEVGLKPRTANDVLKTLRQIYQFIVREGVIDKSPLDQIESVKHTEKPIDIMTPDEVRNFFASLNLRKYSEFRDYVIANFLLDSLCRINETLLLRRHDFDFEGNFVRIRAEVTKSRIARIAPFQRRTGKLIQELIAENETFNTDFIFLANHGEPLKANHFRNQLRRYAKRMGMRRHFNPHLFRHTGATWFLEQGGDLRTLQTILGHADLRMTMRYTHLTGRSIAASHEQFSPLNNIIGKLNKPRKI</sequence>
<dbReference type="CDD" id="cd00397">
    <property type="entry name" value="DNA_BRE_C"/>
    <property type="match status" value="1"/>
</dbReference>
<gene>
    <name evidence="7" type="primary">xerD_5</name>
    <name evidence="7" type="ORF">BkAM31D_19670</name>
</gene>
<feature type="domain" description="Core-binding (CB)" evidence="6">
    <location>
        <begin position="25"/>
        <end position="128"/>
    </location>
</feature>
<dbReference type="RefSeq" id="WP_169801126.1">
    <property type="nucleotide sequence ID" value="NZ_CP020814.1"/>
</dbReference>
<dbReference type="PROSITE" id="PS51900">
    <property type="entry name" value="CB"/>
    <property type="match status" value="1"/>
</dbReference>
<evidence type="ECO:0000259" key="6">
    <source>
        <dbReference type="PROSITE" id="PS51900"/>
    </source>
</evidence>